<dbReference type="AlphaFoldDB" id="A0AA39YI22"/>
<gene>
    <name evidence="1" type="ORF">B0T16DRAFT_104667</name>
</gene>
<dbReference type="EMBL" id="JAULSV010000002">
    <property type="protein sequence ID" value="KAK0652704.1"/>
    <property type="molecule type" value="Genomic_DNA"/>
</dbReference>
<sequence>MPASHSACEVGSDSSVVPINLIPGNLNIALIAGQNASVPWMAQCCAPNRVETIKGCYLWCEIPPKHIHVLEDKSLVSDFNDCVMEKSLRGINESVVASLRLLNAGGPTKPTMAGVCIWALMFVGILNSVA</sequence>
<name>A0AA39YI22_9PEZI</name>
<keyword evidence="2" id="KW-1185">Reference proteome</keyword>
<reference evidence="1" key="1">
    <citation type="submission" date="2023-06" db="EMBL/GenBank/DDBJ databases">
        <title>Genome-scale phylogeny and comparative genomics of the fungal order Sordariales.</title>
        <authorList>
            <consortium name="Lawrence Berkeley National Laboratory"/>
            <person name="Hensen N."/>
            <person name="Bonometti L."/>
            <person name="Westerberg I."/>
            <person name="Brannstrom I.O."/>
            <person name="Guillou S."/>
            <person name="Cros-Aarteil S."/>
            <person name="Calhoun S."/>
            <person name="Haridas S."/>
            <person name="Kuo A."/>
            <person name="Mondo S."/>
            <person name="Pangilinan J."/>
            <person name="Riley R."/>
            <person name="Labutti K."/>
            <person name="Andreopoulos B."/>
            <person name="Lipzen A."/>
            <person name="Chen C."/>
            <person name="Yanf M."/>
            <person name="Daum C."/>
            <person name="Ng V."/>
            <person name="Clum A."/>
            <person name="Steindorff A."/>
            <person name="Ohm R."/>
            <person name="Martin F."/>
            <person name="Silar P."/>
            <person name="Natvig D."/>
            <person name="Lalanne C."/>
            <person name="Gautier V."/>
            <person name="Ament-Velasquez S.L."/>
            <person name="Kruys A."/>
            <person name="Hutchinson M.I."/>
            <person name="Powell A.J."/>
            <person name="Barry K."/>
            <person name="Miller A.N."/>
            <person name="Grigoriev I.V."/>
            <person name="Debuchy R."/>
            <person name="Gladieux P."/>
            <person name="Thoren M.H."/>
            <person name="Johannesson H."/>
        </authorList>
    </citation>
    <scope>NUCLEOTIDE SEQUENCE</scope>
    <source>
        <strain evidence="1">SMH2532-1</strain>
    </source>
</reference>
<dbReference type="Proteomes" id="UP001174936">
    <property type="component" value="Unassembled WGS sequence"/>
</dbReference>
<protein>
    <submittedName>
        <fullName evidence="1">Uncharacterized protein</fullName>
    </submittedName>
</protein>
<comment type="caution">
    <text evidence="1">The sequence shown here is derived from an EMBL/GenBank/DDBJ whole genome shotgun (WGS) entry which is preliminary data.</text>
</comment>
<proteinExistence type="predicted"/>
<accession>A0AA39YI22</accession>
<organism evidence="1 2">
    <name type="scientific">Cercophora newfieldiana</name>
    <dbReference type="NCBI Taxonomy" id="92897"/>
    <lineage>
        <taxon>Eukaryota</taxon>
        <taxon>Fungi</taxon>
        <taxon>Dikarya</taxon>
        <taxon>Ascomycota</taxon>
        <taxon>Pezizomycotina</taxon>
        <taxon>Sordariomycetes</taxon>
        <taxon>Sordariomycetidae</taxon>
        <taxon>Sordariales</taxon>
        <taxon>Lasiosphaeriaceae</taxon>
        <taxon>Cercophora</taxon>
    </lineage>
</organism>
<evidence type="ECO:0000313" key="2">
    <source>
        <dbReference type="Proteomes" id="UP001174936"/>
    </source>
</evidence>
<evidence type="ECO:0000313" key="1">
    <source>
        <dbReference type="EMBL" id="KAK0652704.1"/>
    </source>
</evidence>